<accession>A0A3D9HAQ6</accession>
<dbReference type="InterPro" id="IPR025366">
    <property type="entry name" value="DUF4270"/>
</dbReference>
<sequence length="575" mass="64006">MKKNKIALQILAFGLIAFTFIACDEDYATLESDVINNDIATNFDILSEKHNIITYTKALNPNDKPVQTNGLGLSTLGLYDDVYGRTTASFVTQLSASSYDPDFGDGTIIDSVVVTIPFFSTSTGFDDDGNVTYEVDSILPKDDTYKSIKLRIFENNYFIRDFDPFGDVNESQAYYSNKTGSSAAESLSAALEGEELILIPDFQTSYGNGATNNEISITDDVYVLEEADDEDDEDTDPQVTERIAPGIRVKLDPTFWQNKIIDKEGDAVLSNQNNFLNYFKGLYFKAEAINNEGSFLILDASSSNANITIYYKKLTSATDDGTDTDTSSYVLNFGPNRINFYDNNFTTPIDSGEPTTGDSKIYLKGGEGSIAGIKLFNGEDLDDAPELNTFENFKNEFVVTDEDGKFVSSKRLVNEANLVFYVDRNQLDMANEVSDNEPNRLYLYDMDNKTPLIDYFLDATNTSLPSFSKFSHLGILERDESNDDKGVKYKLRITEHINNLLVRDSTNVELGLAVSLSVNLENSTLGLTQKKVQNSNDFTVPIGSILTPRGTILHGNSSEDETKRVYLEIYYTEPN</sequence>
<protein>
    <submittedName>
        <fullName evidence="2">Uncharacterized protein DUF4270</fullName>
    </submittedName>
</protein>
<evidence type="ECO:0000313" key="3">
    <source>
        <dbReference type="Proteomes" id="UP000256980"/>
    </source>
</evidence>
<proteinExistence type="predicted"/>
<keyword evidence="3" id="KW-1185">Reference proteome</keyword>
<gene>
    <name evidence="2" type="ORF">DFQ10_101346</name>
</gene>
<dbReference type="Pfam" id="PF14092">
    <property type="entry name" value="DUF4270"/>
    <property type="match status" value="1"/>
</dbReference>
<evidence type="ECO:0000256" key="1">
    <source>
        <dbReference type="SAM" id="SignalP"/>
    </source>
</evidence>
<organism evidence="2 3">
    <name type="scientific">Winogradskyella eximia</name>
    <dbReference type="NCBI Taxonomy" id="262006"/>
    <lineage>
        <taxon>Bacteria</taxon>
        <taxon>Pseudomonadati</taxon>
        <taxon>Bacteroidota</taxon>
        <taxon>Flavobacteriia</taxon>
        <taxon>Flavobacteriales</taxon>
        <taxon>Flavobacteriaceae</taxon>
        <taxon>Winogradskyella</taxon>
    </lineage>
</organism>
<dbReference type="PROSITE" id="PS51257">
    <property type="entry name" value="PROKAR_LIPOPROTEIN"/>
    <property type="match status" value="1"/>
</dbReference>
<feature type="chain" id="PRO_5017564984" evidence="1">
    <location>
        <begin position="23"/>
        <end position="575"/>
    </location>
</feature>
<name>A0A3D9HAQ6_9FLAO</name>
<dbReference type="OrthoDB" id="1466062at2"/>
<dbReference type="Proteomes" id="UP000256980">
    <property type="component" value="Unassembled WGS sequence"/>
</dbReference>
<dbReference type="AlphaFoldDB" id="A0A3D9HAQ6"/>
<feature type="signal peptide" evidence="1">
    <location>
        <begin position="1"/>
        <end position="22"/>
    </location>
</feature>
<comment type="caution">
    <text evidence="2">The sequence shown here is derived from an EMBL/GenBank/DDBJ whole genome shotgun (WGS) entry which is preliminary data.</text>
</comment>
<evidence type="ECO:0000313" key="2">
    <source>
        <dbReference type="EMBL" id="RED46575.1"/>
    </source>
</evidence>
<keyword evidence="1" id="KW-0732">Signal</keyword>
<reference evidence="2 3" key="1">
    <citation type="submission" date="2018-07" db="EMBL/GenBank/DDBJ databases">
        <title>Genomic Encyclopedia of Type Strains, Phase III (KMG-III): the genomes of soil and plant-associated and newly described type strains.</title>
        <authorList>
            <person name="Whitman W."/>
        </authorList>
    </citation>
    <scope>NUCLEOTIDE SEQUENCE [LARGE SCALE GENOMIC DNA]</scope>
    <source>
        <strain evidence="2 3">CECT 7946</strain>
    </source>
</reference>
<dbReference type="RefSeq" id="WP_115815704.1">
    <property type="nucleotide sequence ID" value="NZ_CANKZP010000001.1"/>
</dbReference>
<dbReference type="EMBL" id="QRDV01000001">
    <property type="protein sequence ID" value="RED46575.1"/>
    <property type="molecule type" value="Genomic_DNA"/>
</dbReference>